<feature type="domain" description="Flavodoxin-like fold" evidence="3">
    <location>
        <begin position="10"/>
        <end position="218"/>
    </location>
</feature>
<dbReference type="Pfam" id="PF02525">
    <property type="entry name" value="Flavodoxin_2"/>
    <property type="match status" value="1"/>
</dbReference>
<evidence type="ECO:0000256" key="1">
    <source>
        <dbReference type="ARBA" id="ARBA00006252"/>
    </source>
</evidence>
<comment type="similarity">
    <text evidence="1">Belongs to the NAD(P)H dehydrogenase (quinone) family.</text>
</comment>
<dbReference type="Proteomes" id="UP000824496">
    <property type="component" value="Chromosome"/>
</dbReference>
<dbReference type="PANTHER" id="PTHR10204">
    <property type="entry name" value="NAD P H OXIDOREDUCTASE-RELATED"/>
    <property type="match status" value="1"/>
</dbReference>
<sequence length="229" mass="24646">MVTSSKPVYRALIVHAHPEPRSFSTAQAHTVAEQLRADGVETTLVDLYAEHWDPVLSADQFPDDPDSSGYFKPQAAQMNAVAQGSLGEPVASQLRLLQDSDLLILSFPLWWFSMPAILKGWVDRVLVMGAAFGGEHGVREQGGMRGKKAMVLLTTGGSQQAFAPDTPGSYGSLDSFLFHIHQGTLEFCGFEVLPVLATFGPAHLDGAGRAQALETIREGITSRLATEPA</sequence>
<name>A0ABM7U8W8_9ACTO</name>
<protein>
    <submittedName>
        <fullName evidence="4">NAD(P)H dehydrogenase (Quinone)</fullName>
    </submittedName>
</protein>
<dbReference type="InterPro" id="IPR051545">
    <property type="entry name" value="NAD(P)H_dehydrogenase_qn"/>
</dbReference>
<accession>A0ABM7U8W8</accession>
<evidence type="ECO:0000256" key="2">
    <source>
        <dbReference type="ARBA" id="ARBA00023002"/>
    </source>
</evidence>
<dbReference type="InterPro" id="IPR029039">
    <property type="entry name" value="Flavoprotein-like_sf"/>
</dbReference>
<dbReference type="PANTHER" id="PTHR10204:SF34">
    <property type="entry name" value="NAD(P)H DEHYDROGENASE [QUINONE] 1 ISOFORM 1"/>
    <property type="match status" value="1"/>
</dbReference>
<proteinExistence type="inferred from homology"/>
<dbReference type="InterPro" id="IPR003680">
    <property type="entry name" value="Flavodoxin_fold"/>
</dbReference>
<evidence type="ECO:0000259" key="3">
    <source>
        <dbReference type="Pfam" id="PF02525"/>
    </source>
</evidence>
<evidence type="ECO:0000313" key="5">
    <source>
        <dbReference type="Proteomes" id="UP000824496"/>
    </source>
</evidence>
<reference evidence="4 5" key="1">
    <citation type="submission" date="2021-08" db="EMBL/GenBank/DDBJ databases">
        <title>Whole genome sequence of novel Actinomyces species strain MAS-1.</title>
        <authorList>
            <person name="Saito M."/>
            <person name="Kuwahara N."/>
            <person name="Takizawa T."/>
            <person name="Gotouda H."/>
            <person name="Ochiai T."/>
        </authorList>
    </citation>
    <scope>NUCLEOTIDE SEQUENCE [LARGE SCALE GENOMIC DNA]</scope>
    <source>
        <strain evidence="4 5">MAS-1</strain>
    </source>
</reference>
<dbReference type="Gene3D" id="3.40.50.360">
    <property type="match status" value="1"/>
</dbReference>
<dbReference type="RefSeq" id="WP_223911193.1">
    <property type="nucleotide sequence ID" value="NZ_AP025017.1"/>
</dbReference>
<organism evidence="4 5">
    <name type="scientific">Actinomyces capricornis</name>
    <dbReference type="NCBI Taxonomy" id="2755559"/>
    <lineage>
        <taxon>Bacteria</taxon>
        <taxon>Bacillati</taxon>
        <taxon>Actinomycetota</taxon>
        <taxon>Actinomycetes</taxon>
        <taxon>Actinomycetales</taxon>
        <taxon>Actinomycetaceae</taxon>
        <taxon>Actinomyces</taxon>
    </lineage>
</organism>
<gene>
    <name evidence="4" type="ORF">MANAM107_07110</name>
</gene>
<keyword evidence="2" id="KW-0560">Oxidoreductase</keyword>
<dbReference type="EMBL" id="AP025017">
    <property type="protein sequence ID" value="BDA63877.1"/>
    <property type="molecule type" value="Genomic_DNA"/>
</dbReference>
<keyword evidence="5" id="KW-1185">Reference proteome</keyword>
<evidence type="ECO:0000313" key="4">
    <source>
        <dbReference type="EMBL" id="BDA63877.1"/>
    </source>
</evidence>
<dbReference type="SUPFAM" id="SSF52218">
    <property type="entry name" value="Flavoproteins"/>
    <property type="match status" value="1"/>
</dbReference>